<reference evidence="1 2" key="1">
    <citation type="submission" date="2020-08" db="EMBL/GenBank/DDBJ databases">
        <title>Genomic Encyclopedia of Type Strains, Phase IV (KMG-IV): sequencing the most valuable type-strain genomes for metagenomic binning, comparative biology and taxonomic classification.</title>
        <authorList>
            <person name="Goeker M."/>
        </authorList>
    </citation>
    <scope>NUCLEOTIDE SEQUENCE [LARGE SCALE GENOMIC DNA]</scope>
    <source>
        <strain evidence="1 2">DSM 105137</strain>
    </source>
</reference>
<organism evidence="1 2">
    <name type="scientific">Neolewinella aquimaris</name>
    <dbReference type="NCBI Taxonomy" id="1835722"/>
    <lineage>
        <taxon>Bacteria</taxon>
        <taxon>Pseudomonadati</taxon>
        <taxon>Bacteroidota</taxon>
        <taxon>Saprospiria</taxon>
        <taxon>Saprospirales</taxon>
        <taxon>Lewinellaceae</taxon>
        <taxon>Neolewinella</taxon>
    </lineage>
</organism>
<proteinExistence type="predicted"/>
<sequence>MVKNALLLLLSLVLFGCGEDEVVRVQLTPDQREEYQEIASNRLDSLRPLLDSICQATFEDRVAVATDSIVQRRLEEELRLRARLGQTIGQ</sequence>
<protein>
    <submittedName>
        <fullName evidence="1">Uncharacterized protein</fullName>
    </submittedName>
</protein>
<dbReference type="PROSITE" id="PS51257">
    <property type="entry name" value="PROKAR_LIPOPROTEIN"/>
    <property type="match status" value="1"/>
</dbReference>
<evidence type="ECO:0000313" key="2">
    <source>
        <dbReference type="Proteomes" id="UP000576209"/>
    </source>
</evidence>
<dbReference type="AlphaFoldDB" id="A0A840E136"/>
<dbReference type="Proteomes" id="UP000576209">
    <property type="component" value="Unassembled WGS sequence"/>
</dbReference>
<evidence type="ECO:0000313" key="1">
    <source>
        <dbReference type="EMBL" id="MBB4078921.1"/>
    </source>
</evidence>
<dbReference type="RefSeq" id="WP_183495173.1">
    <property type="nucleotide sequence ID" value="NZ_JACIFF010000003.1"/>
</dbReference>
<dbReference type="EMBL" id="JACIFF010000003">
    <property type="protein sequence ID" value="MBB4078921.1"/>
    <property type="molecule type" value="Genomic_DNA"/>
</dbReference>
<accession>A0A840E136</accession>
<name>A0A840E136_9BACT</name>
<gene>
    <name evidence="1" type="ORF">GGR28_001538</name>
</gene>
<comment type="caution">
    <text evidence="1">The sequence shown here is derived from an EMBL/GenBank/DDBJ whole genome shotgun (WGS) entry which is preliminary data.</text>
</comment>
<keyword evidence="2" id="KW-1185">Reference proteome</keyword>